<evidence type="ECO:0000313" key="2">
    <source>
        <dbReference type="EMBL" id="MBP5858961.1"/>
    </source>
</evidence>
<evidence type="ECO:0000313" key="3">
    <source>
        <dbReference type="Proteomes" id="UP000672602"/>
    </source>
</evidence>
<evidence type="ECO:0000256" key="1">
    <source>
        <dbReference type="SAM" id="MobiDB-lite"/>
    </source>
</evidence>
<accession>A0A8J7V2M1</accession>
<name>A0A8J7V2M1_9PROT</name>
<dbReference type="AlphaFoldDB" id="A0A8J7V2M1"/>
<keyword evidence="3" id="KW-1185">Reference proteome</keyword>
<dbReference type="Proteomes" id="UP000672602">
    <property type="component" value="Unassembled WGS sequence"/>
</dbReference>
<proteinExistence type="predicted"/>
<dbReference type="RefSeq" id="WP_210683548.1">
    <property type="nucleotide sequence ID" value="NZ_JAGMWN010000013.1"/>
</dbReference>
<feature type="region of interest" description="Disordered" evidence="1">
    <location>
        <begin position="1"/>
        <end position="60"/>
    </location>
</feature>
<comment type="caution">
    <text evidence="2">The sequence shown here is derived from an EMBL/GenBank/DDBJ whole genome shotgun (WGS) entry which is preliminary data.</text>
</comment>
<dbReference type="EMBL" id="JAGMWN010000013">
    <property type="protein sequence ID" value="MBP5858961.1"/>
    <property type="molecule type" value="Genomic_DNA"/>
</dbReference>
<protein>
    <submittedName>
        <fullName evidence="2">Uncharacterized protein</fullName>
    </submittedName>
</protein>
<gene>
    <name evidence="2" type="ORF">KAJ83_18220</name>
</gene>
<organism evidence="2 3">
    <name type="scientific">Marivibrio halodurans</name>
    <dbReference type="NCBI Taxonomy" id="2039722"/>
    <lineage>
        <taxon>Bacteria</taxon>
        <taxon>Pseudomonadati</taxon>
        <taxon>Pseudomonadota</taxon>
        <taxon>Alphaproteobacteria</taxon>
        <taxon>Rhodospirillales</taxon>
        <taxon>Rhodospirillaceae</taxon>
        <taxon>Marivibrio</taxon>
    </lineage>
</organism>
<reference evidence="2" key="1">
    <citation type="submission" date="2021-04" db="EMBL/GenBank/DDBJ databases">
        <authorList>
            <person name="Zhang D.-C."/>
        </authorList>
    </citation>
    <scope>NUCLEOTIDE SEQUENCE</scope>
    <source>
        <strain evidence="2">CGMCC 1.15697</strain>
    </source>
</reference>
<sequence>MSDPSGFPSGSGRLEPRAQSNAGRIAPGPAPTRPSLTDAADKGPGAGRRGGGGRRDPFDIDGAMARLKTLLAFDGGRGPRDGVPRRGFYLNILS</sequence>